<reference evidence="1 2" key="1">
    <citation type="submission" date="2020-05" db="EMBL/GenBank/DDBJ databases">
        <title>MicrobeNet Type strains.</title>
        <authorList>
            <person name="Nicholson A.C."/>
        </authorList>
    </citation>
    <scope>NUCLEOTIDE SEQUENCE [LARGE SCALE GENOMIC DNA]</scope>
    <source>
        <strain evidence="1 2">ATCC 700815</strain>
    </source>
</reference>
<evidence type="ECO:0000313" key="2">
    <source>
        <dbReference type="Proteomes" id="UP000542973"/>
    </source>
</evidence>
<dbReference type="AlphaFoldDB" id="A0A849BJJ2"/>
<protein>
    <submittedName>
        <fullName evidence="1">Uncharacterized protein</fullName>
    </submittedName>
</protein>
<gene>
    <name evidence="1" type="ORF">HLB16_26070</name>
</gene>
<evidence type="ECO:0000313" key="1">
    <source>
        <dbReference type="EMBL" id="NNH14314.1"/>
    </source>
</evidence>
<dbReference type="Proteomes" id="UP000542973">
    <property type="component" value="Unassembled WGS sequence"/>
</dbReference>
<name>A0A849BJJ2_9BURK</name>
<proteinExistence type="predicted"/>
<comment type="caution">
    <text evidence="1">The sequence shown here is derived from an EMBL/GenBank/DDBJ whole genome shotgun (WGS) entry which is preliminary data.</text>
</comment>
<sequence length="160" mass="17793">MERTEVSRLRSFGQLLEFEAHRSVDLLKAIDDTIYACCVQRDSLDHLSGLSAEFVQHLKRVEKPVDADGTILRKLEDARDAIARAYDIHQRKREAAARAPELTPDDGVVEAYDSLLDSLAAAHNITNELCWALGEHDADFDEIVDGEFTSADDLIGALRG</sequence>
<accession>A0A849BJJ2</accession>
<dbReference type="RefSeq" id="WP_144425773.1">
    <property type="nucleotide sequence ID" value="NZ_BAAAEB010000054.1"/>
</dbReference>
<organism evidence="1 2">
    <name type="scientific">Cupriavidus gilardii</name>
    <dbReference type="NCBI Taxonomy" id="82541"/>
    <lineage>
        <taxon>Bacteria</taxon>
        <taxon>Pseudomonadati</taxon>
        <taxon>Pseudomonadota</taxon>
        <taxon>Betaproteobacteria</taxon>
        <taxon>Burkholderiales</taxon>
        <taxon>Burkholderiaceae</taxon>
        <taxon>Cupriavidus</taxon>
    </lineage>
</organism>
<dbReference type="EMBL" id="JABEMD010000094">
    <property type="protein sequence ID" value="NNH14314.1"/>
    <property type="molecule type" value="Genomic_DNA"/>
</dbReference>